<evidence type="ECO:0000313" key="2">
    <source>
        <dbReference type="Proteomes" id="UP000285146"/>
    </source>
</evidence>
<sequence>MAFIFATTSELFSITTSLHLDGPLVKLVSWDLDDLCKESTLESIKLIGMHYNNSKLWIYYSDTVHIVQVVTLIIIHVGTYHIFRAGALLVHITCSAQHDVHHNERQHLFVYHIHGTKPIFFFTLALRFDSDDYLILEPDHICIHGPDDDYFNRLPYNKRHHFFDCHIHGSTPVFPLFTIFYRDFDSDNFLRLGSDLVLITYSIQRDVHHTARYHIVLGPDFFFRDPNDFQLSHSLYASGCDFISLIDFALIIFPFDVSVISPADFINMDTDQIFVRHLI</sequence>
<comment type="caution">
    <text evidence="1">The sequence shown here is derived from an EMBL/GenBank/DDBJ whole genome shotgun (WGS) entry which is preliminary data.</text>
</comment>
<evidence type="ECO:0000313" key="1">
    <source>
        <dbReference type="EMBL" id="ROW08731.1"/>
    </source>
</evidence>
<dbReference type="InParanoid" id="A0A423WYU6"/>
<reference evidence="1 2" key="1">
    <citation type="submission" date="2015-09" db="EMBL/GenBank/DDBJ databases">
        <title>Host preference determinants of Valsa canker pathogens revealed by comparative genomics.</title>
        <authorList>
            <person name="Yin Z."/>
            <person name="Huang L."/>
        </authorList>
    </citation>
    <scope>NUCLEOTIDE SEQUENCE [LARGE SCALE GENOMIC DNA]</scope>
    <source>
        <strain evidence="1 2">SXYLt</strain>
    </source>
</reference>
<organism evidence="1 2">
    <name type="scientific">Cytospora leucostoma</name>
    <dbReference type="NCBI Taxonomy" id="1230097"/>
    <lineage>
        <taxon>Eukaryota</taxon>
        <taxon>Fungi</taxon>
        <taxon>Dikarya</taxon>
        <taxon>Ascomycota</taxon>
        <taxon>Pezizomycotina</taxon>
        <taxon>Sordariomycetes</taxon>
        <taxon>Sordariomycetidae</taxon>
        <taxon>Diaporthales</taxon>
        <taxon>Cytosporaceae</taxon>
        <taxon>Cytospora</taxon>
    </lineage>
</organism>
<accession>A0A423WYU6</accession>
<keyword evidence="2" id="KW-1185">Reference proteome</keyword>
<gene>
    <name evidence="1" type="ORF">VPNG_06435</name>
</gene>
<proteinExistence type="predicted"/>
<dbReference type="Proteomes" id="UP000285146">
    <property type="component" value="Unassembled WGS sequence"/>
</dbReference>
<dbReference type="EMBL" id="LKEB01000033">
    <property type="protein sequence ID" value="ROW08731.1"/>
    <property type="molecule type" value="Genomic_DNA"/>
</dbReference>
<protein>
    <submittedName>
        <fullName evidence="1">Uncharacterized protein</fullName>
    </submittedName>
</protein>
<name>A0A423WYU6_9PEZI</name>
<dbReference type="AlphaFoldDB" id="A0A423WYU6"/>